<reference evidence="3 6" key="1">
    <citation type="submission" date="2016-08" db="EMBL/GenBank/DDBJ databases">
        <title>Candidatus Dactylopiibacterium carminicum genome sequence.</title>
        <authorList>
            <person name="Ramirez-Puebla S.T."/>
            <person name="Ormeno-Orrillo E."/>
            <person name="Vera-Ponce De Leon A."/>
            <person name="Luis L."/>
            <person name="Sanchez-Flores A."/>
            <person name="Monica R."/>
            <person name="Martinez-Romero E."/>
        </authorList>
    </citation>
    <scope>NUCLEOTIDE SEQUENCE [LARGE SCALE GENOMIC DNA]</scope>
    <source>
        <strain evidence="3">END1</strain>
    </source>
</reference>
<evidence type="ECO:0000313" key="5">
    <source>
        <dbReference type="Proteomes" id="UP000216107"/>
    </source>
</evidence>
<dbReference type="AlphaFoldDB" id="A0A272EPU9"/>
<reference evidence="4 5" key="2">
    <citation type="submission" date="2017-07" db="EMBL/GenBank/DDBJ databases">
        <title>Candidatus Dactylopiibacterium carminicum, a nitrogen-fixing symbiont of the cochineal insect Dactylopius coccus and Dactylopius opuntiae (Hemiptera: Coccoidea: Dactylopiidae).</title>
        <authorList>
            <person name="Vera A."/>
        </authorList>
    </citation>
    <scope>NUCLEOTIDE SEQUENCE [LARGE SCALE GENOMIC DNA]</scope>
    <source>
        <strain evidence="4 5">NFDCM</strain>
    </source>
</reference>
<dbReference type="EMBL" id="MDUX01000050">
    <property type="protein sequence ID" value="KAF7598402.1"/>
    <property type="molecule type" value="Genomic_DNA"/>
</dbReference>
<feature type="coiled-coil region" evidence="2">
    <location>
        <begin position="99"/>
        <end position="157"/>
    </location>
</feature>
<evidence type="ECO:0000313" key="3">
    <source>
        <dbReference type="EMBL" id="KAF7598402.1"/>
    </source>
</evidence>
<dbReference type="Pfam" id="PF10087">
    <property type="entry name" value="DUF2325"/>
    <property type="match status" value="1"/>
</dbReference>
<comment type="caution">
    <text evidence="4">The sequence shown here is derived from an EMBL/GenBank/DDBJ whole genome shotgun (WGS) entry which is preliminary data.</text>
</comment>
<accession>A0A272EPU9</accession>
<dbReference type="OrthoDB" id="5296275at2"/>
<comment type="similarity">
    <text evidence="1">Belongs to the UPF0751 family.</text>
</comment>
<dbReference type="InterPro" id="IPR016772">
    <property type="entry name" value="UCP020408"/>
</dbReference>
<evidence type="ECO:0000313" key="4">
    <source>
        <dbReference type="EMBL" id="PAS92149.1"/>
    </source>
</evidence>
<dbReference type="Proteomes" id="UP000623509">
    <property type="component" value="Unassembled WGS sequence"/>
</dbReference>
<evidence type="ECO:0000313" key="6">
    <source>
        <dbReference type="Proteomes" id="UP000623509"/>
    </source>
</evidence>
<organism evidence="4 5">
    <name type="scientific">Candidatus Dactylopiibacterium carminicum</name>
    <dbReference type="NCBI Taxonomy" id="857335"/>
    <lineage>
        <taxon>Bacteria</taxon>
        <taxon>Pseudomonadati</taxon>
        <taxon>Pseudomonadota</taxon>
        <taxon>Betaproteobacteria</taxon>
        <taxon>Rhodocyclales</taxon>
        <taxon>Rhodocyclaceae</taxon>
        <taxon>Candidatus Dactylopiibacterium</taxon>
    </lineage>
</organism>
<evidence type="ECO:0000256" key="2">
    <source>
        <dbReference type="SAM" id="Coils"/>
    </source>
</evidence>
<evidence type="ECO:0000256" key="1">
    <source>
        <dbReference type="ARBA" id="ARBA00007189"/>
    </source>
</evidence>
<gene>
    <name evidence="3" type="ORF">BGI27_13500</name>
    <name evidence="4" type="ORF">CGU29_12870</name>
</gene>
<keyword evidence="6" id="KW-1185">Reference proteome</keyword>
<name>A0A272EPU9_9RHOO</name>
<dbReference type="Proteomes" id="UP000216107">
    <property type="component" value="Unassembled WGS sequence"/>
</dbReference>
<keyword evidence="2" id="KW-0175">Coiled coil</keyword>
<sequence>MCHSRSRCSWSWSTTRNACNTGSTEAMDMTAPQEMPAILLPHGDGAASTLAQYRALASENAVLTRALAAAQRHCETLVAEHTAALERLSTLLIQTRADCVLQETEIARLRARVAELSSNNTADASAGTAERRLAHQLVFQEERNNRLSRELETMRRRAGQSGAPLRFLRRLYAKQPSTLETVPSTDDAVDLDARHILCVGGAQSSLETYRQLIETAGGRFAHHDGGVDHPLPLLEADLRAADLVICQTGCISHNAYWRVKDHCQRSGKRCVFVDSTGPGSLARGLQELLAEAVATAGNDVQN</sequence>
<protein>
    <submittedName>
        <fullName evidence="3">DUF2325 domain-containing protein</fullName>
    </submittedName>
</protein>
<dbReference type="EMBL" id="NMRN01000046">
    <property type="protein sequence ID" value="PAS92149.1"/>
    <property type="molecule type" value="Genomic_DNA"/>
</dbReference>
<proteinExistence type="inferred from homology"/>